<accession>A0A9N7YRI8</accession>
<gene>
    <name evidence="2" type="ORF">PLEPLA_LOCUS23408</name>
</gene>
<sequence length="118" mass="12800">QLPPYIFYYQSTESPLFTSTPTTPSTSHAATPPPGGAQDVAPLSLQAETNNLLWDFSAGAFSGAEPPVVFSCPAAEERKNLLMFPLLKSCKWLPARTGNPGDLTSFTFETHTHARIFV</sequence>
<dbReference type="Proteomes" id="UP001153269">
    <property type="component" value="Unassembled WGS sequence"/>
</dbReference>
<keyword evidence="3" id="KW-1185">Reference proteome</keyword>
<organism evidence="2 3">
    <name type="scientific">Pleuronectes platessa</name>
    <name type="common">European plaice</name>
    <dbReference type="NCBI Taxonomy" id="8262"/>
    <lineage>
        <taxon>Eukaryota</taxon>
        <taxon>Metazoa</taxon>
        <taxon>Chordata</taxon>
        <taxon>Craniata</taxon>
        <taxon>Vertebrata</taxon>
        <taxon>Euteleostomi</taxon>
        <taxon>Actinopterygii</taxon>
        <taxon>Neopterygii</taxon>
        <taxon>Teleostei</taxon>
        <taxon>Neoteleostei</taxon>
        <taxon>Acanthomorphata</taxon>
        <taxon>Carangaria</taxon>
        <taxon>Pleuronectiformes</taxon>
        <taxon>Pleuronectoidei</taxon>
        <taxon>Pleuronectidae</taxon>
        <taxon>Pleuronectes</taxon>
    </lineage>
</organism>
<feature type="compositionally biased region" description="Low complexity" evidence="1">
    <location>
        <begin position="17"/>
        <end position="30"/>
    </location>
</feature>
<reference evidence="2" key="1">
    <citation type="submission" date="2020-03" db="EMBL/GenBank/DDBJ databases">
        <authorList>
            <person name="Weist P."/>
        </authorList>
    </citation>
    <scope>NUCLEOTIDE SEQUENCE</scope>
</reference>
<evidence type="ECO:0000313" key="3">
    <source>
        <dbReference type="Proteomes" id="UP001153269"/>
    </source>
</evidence>
<protein>
    <submittedName>
        <fullName evidence="2">Uncharacterized protein</fullName>
    </submittedName>
</protein>
<comment type="caution">
    <text evidence="2">The sequence shown here is derived from an EMBL/GenBank/DDBJ whole genome shotgun (WGS) entry which is preliminary data.</text>
</comment>
<name>A0A9N7YRI8_PLEPL</name>
<feature type="region of interest" description="Disordered" evidence="1">
    <location>
        <begin position="17"/>
        <end position="40"/>
    </location>
</feature>
<proteinExistence type="predicted"/>
<dbReference type="EMBL" id="CADEAL010001761">
    <property type="protein sequence ID" value="CAB1435322.1"/>
    <property type="molecule type" value="Genomic_DNA"/>
</dbReference>
<evidence type="ECO:0000313" key="2">
    <source>
        <dbReference type="EMBL" id="CAB1435322.1"/>
    </source>
</evidence>
<dbReference type="AlphaFoldDB" id="A0A9N7YRI8"/>
<evidence type="ECO:0000256" key="1">
    <source>
        <dbReference type="SAM" id="MobiDB-lite"/>
    </source>
</evidence>
<feature type="non-terminal residue" evidence="2">
    <location>
        <position position="118"/>
    </location>
</feature>